<dbReference type="InterPro" id="IPR001148">
    <property type="entry name" value="CA_dom"/>
</dbReference>
<keyword evidence="7 10" id="KW-0862">Zinc</keyword>
<feature type="signal peptide" evidence="10">
    <location>
        <begin position="1"/>
        <end position="23"/>
    </location>
</feature>
<dbReference type="InterPro" id="IPR036398">
    <property type="entry name" value="CA_dom_sf"/>
</dbReference>
<dbReference type="SMART" id="SM01057">
    <property type="entry name" value="Carb_anhydrase"/>
    <property type="match status" value="1"/>
</dbReference>
<evidence type="ECO:0000256" key="7">
    <source>
        <dbReference type="ARBA" id="ARBA00022833"/>
    </source>
</evidence>
<dbReference type="PROSITE" id="PS00162">
    <property type="entry name" value="ALPHA_CA_1"/>
    <property type="match status" value="1"/>
</dbReference>
<keyword evidence="13" id="KW-1185">Reference proteome</keyword>
<dbReference type="PANTHER" id="PTHR18952">
    <property type="entry name" value="CARBONIC ANHYDRASE"/>
    <property type="match status" value="1"/>
</dbReference>
<dbReference type="RefSeq" id="WP_116041883.1">
    <property type="nucleotide sequence ID" value="NZ_QUBQ01000001.1"/>
</dbReference>
<dbReference type="EC" id="4.2.1.1" evidence="4 10"/>
<dbReference type="InterPro" id="IPR041891">
    <property type="entry name" value="Alpha_CA_prokaryot-like"/>
</dbReference>
<evidence type="ECO:0000256" key="2">
    <source>
        <dbReference type="ARBA" id="ARBA00002904"/>
    </source>
</evidence>
<comment type="cofactor">
    <cofactor evidence="1 10">
        <name>Zn(2+)</name>
        <dbReference type="ChEBI" id="CHEBI:29105"/>
    </cofactor>
</comment>
<keyword evidence="10" id="KW-0732">Signal</keyword>
<evidence type="ECO:0000256" key="6">
    <source>
        <dbReference type="ARBA" id="ARBA00022723"/>
    </source>
</evidence>
<comment type="similarity">
    <text evidence="3 10">Belongs to the alpha-carbonic anhydrase family.</text>
</comment>
<dbReference type="Pfam" id="PF00194">
    <property type="entry name" value="Carb_anhydrase"/>
    <property type="match status" value="1"/>
</dbReference>
<dbReference type="GO" id="GO:0004089">
    <property type="term" value="F:carbonate dehydratase activity"/>
    <property type="evidence" value="ECO:0007669"/>
    <property type="project" value="UniProtKB-UniRule"/>
</dbReference>
<evidence type="ECO:0000313" key="12">
    <source>
        <dbReference type="EMBL" id="REK75540.1"/>
    </source>
</evidence>
<feature type="chain" id="PRO_5039740703" description="Carbonic anhydrase" evidence="10">
    <location>
        <begin position="24"/>
        <end position="268"/>
    </location>
</feature>
<dbReference type="GO" id="GO:0008270">
    <property type="term" value="F:zinc ion binding"/>
    <property type="evidence" value="ECO:0007669"/>
    <property type="project" value="UniProtKB-UniRule"/>
</dbReference>
<comment type="function">
    <text evidence="2 10">Reversible hydration of carbon dioxide.</text>
</comment>
<keyword evidence="8 10" id="KW-0456">Lyase</keyword>
<feature type="domain" description="Alpha-carbonic anhydrase" evidence="11">
    <location>
        <begin position="39"/>
        <end position="266"/>
    </location>
</feature>
<dbReference type="AlphaFoldDB" id="A0A371PH43"/>
<comment type="caution">
    <text evidence="12">The sequence shown here is derived from an EMBL/GenBank/DDBJ whole genome shotgun (WGS) entry which is preliminary data.</text>
</comment>
<evidence type="ECO:0000256" key="8">
    <source>
        <dbReference type="ARBA" id="ARBA00023239"/>
    </source>
</evidence>
<name>A0A371PH43_9BACL</name>
<evidence type="ECO:0000256" key="1">
    <source>
        <dbReference type="ARBA" id="ARBA00001947"/>
    </source>
</evidence>
<dbReference type="SUPFAM" id="SSF51069">
    <property type="entry name" value="Carbonic anhydrase"/>
    <property type="match status" value="1"/>
</dbReference>
<dbReference type="Gene3D" id="3.10.200.10">
    <property type="entry name" value="Alpha carbonic anhydrase"/>
    <property type="match status" value="1"/>
</dbReference>
<protein>
    <recommendedName>
        <fullName evidence="5 10">Carbonic anhydrase</fullName>
        <ecNumber evidence="4 10">4.2.1.1</ecNumber>
    </recommendedName>
</protein>
<reference evidence="12 13" key="1">
    <citation type="submission" date="2018-08" db="EMBL/GenBank/DDBJ databases">
        <title>Paenibacillus sp. M4BSY-1, whole genome shotgun sequence.</title>
        <authorList>
            <person name="Tuo L."/>
        </authorList>
    </citation>
    <scope>NUCLEOTIDE SEQUENCE [LARGE SCALE GENOMIC DNA]</scope>
    <source>
        <strain evidence="12 13">M4BSY-1</strain>
    </source>
</reference>
<dbReference type="InterPro" id="IPR023561">
    <property type="entry name" value="Carbonic_anhydrase_a-class"/>
</dbReference>
<evidence type="ECO:0000256" key="5">
    <source>
        <dbReference type="ARBA" id="ARBA00014628"/>
    </source>
</evidence>
<dbReference type="InterPro" id="IPR018338">
    <property type="entry name" value="Carbonic_anhydrase_a-class_CS"/>
</dbReference>
<dbReference type="PANTHER" id="PTHR18952:SF265">
    <property type="entry name" value="CARBONIC ANHYDRASE"/>
    <property type="match status" value="1"/>
</dbReference>
<proteinExistence type="inferred from homology"/>
<accession>A0A371PH43</accession>
<dbReference type="PROSITE" id="PS51257">
    <property type="entry name" value="PROKAR_LIPOPROTEIN"/>
    <property type="match status" value="1"/>
</dbReference>
<evidence type="ECO:0000256" key="10">
    <source>
        <dbReference type="RuleBase" id="RU367011"/>
    </source>
</evidence>
<dbReference type="PROSITE" id="PS51144">
    <property type="entry name" value="ALPHA_CA_2"/>
    <property type="match status" value="1"/>
</dbReference>
<organism evidence="12 13">
    <name type="scientific">Paenibacillus paeoniae</name>
    <dbReference type="NCBI Taxonomy" id="2292705"/>
    <lineage>
        <taxon>Bacteria</taxon>
        <taxon>Bacillati</taxon>
        <taxon>Bacillota</taxon>
        <taxon>Bacilli</taxon>
        <taxon>Bacillales</taxon>
        <taxon>Paenibacillaceae</taxon>
        <taxon>Paenibacillus</taxon>
    </lineage>
</organism>
<evidence type="ECO:0000256" key="4">
    <source>
        <dbReference type="ARBA" id="ARBA00012925"/>
    </source>
</evidence>
<dbReference type="Proteomes" id="UP000261905">
    <property type="component" value="Unassembled WGS sequence"/>
</dbReference>
<sequence length="268" mass="29870">MKTKKYFNGLLAVGIVLSMVGCASGQKEEKAPETHSEAPHWSYEGDTGPEFWGSLDPAFSACSNGTEQSPIDIELANVKLDKTIEDIKINYKPTSFTIMNNGHTIQANDASGSNSIIVDNDEYKLVQMHFHKPSEHQINGQNFEMEGHLVHKNSAGKLAVLGFLINVGNENEVLAEMWSKLPPEETEADIHLEKSVDLFNLLPQEKKIFRYSGSLTTPSCSEEVQWLVLEQPIELSKQQIEAFASIFPHNNRPVQPLNERQVSTPDGH</sequence>
<evidence type="ECO:0000259" key="11">
    <source>
        <dbReference type="PROSITE" id="PS51144"/>
    </source>
</evidence>
<dbReference type="EMBL" id="QUBQ01000001">
    <property type="protein sequence ID" value="REK75540.1"/>
    <property type="molecule type" value="Genomic_DNA"/>
</dbReference>
<dbReference type="OrthoDB" id="5327615at2"/>
<evidence type="ECO:0000256" key="3">
    <source>
        <dbReference type="ARBA" id="ARBA00010718"/>
    </source>
</evidence>
<evidence type="ECO:0000313" key="13">
    <source>
        <dbReference type="Proteomes" id="UP000261905"/>
    </source>
</evidence>
<dbReference type="CDD" id="cd03124">
    <property type="entry name" value="alpha_CA_prokaryotic_like"/>
    <property type="match status" value="1"/>
</dbReference>
<comment type="catalytic activity">
    <reaction evidence="9 10">
        <text>hydrogencarbonate + H(+) = CO2 + H2O</text>
        <dbReference type="Rhea" id="RHEA:10748"/>
        <dbReference type="ChEBI" id="CHEBI:15377"/>
        <dbReference type="ChEBI" id="CHEBI:15378"/>
        <dbReference type="ChEBI" id="CHEBI:16526"/>
        <dbReference type="ChEBI" id="CHEBI:17544"/>
        <dbReference type="EC" id="4.2.1.1"/>
    </reaction>
</comment>
<evidence type="ECO:0000256" key="9">
    <source>
        <dbReference type="ARBA" id="ARBA00048348"/>
    </source>
</evidence>
<keyword evidence="6 10" id="KW-0479">Metal-binding</keyword>
<gene>
    <name evidence="12" type="ORF">DX130_00125</name>
</gene>